<dbReference type="AlphaFoldDB" id="A0AAV4DFT0"/>
<gene>
    <name evidence="1" type="ORF">PoB_006958300</name>
</gene>
<proteinExistence type="predicted"/>
<comment type="caution">
    <text evidence="1">The sequence shown here is derived from an EMBL/GenBank/DDBJ whole genome shotgun (WGS) entry which is preliminary data.</text>
</comment>
<accession>A0AAV4DFT0</accession>
<sequence length="246" mass="27401">MKQQLIFRNTAADGSKAKLQKATRIKASQDNLGYYFIAYSHNVDEAWQQVRIGRPGVLKPVQPQALHWGRREITLAKLKDLKALCAFIPVQFREFYTSLQAVTPSPRKLRTGPILKNTFTVSSEDEQDLSDEMFSSDSKFYGDKLVPVYSCPESATTKSQLTKRTQQALALREHLLYASAPISCATILLCSDVLQSTVSAIRRVTVHGPVVRRAIDLSCQTLVISTSPTAARRLVLCPLASFQVNN</sequence>
<reference evidence="1 2" key="1">
    <citation type="journal article" date="2021" name="Elife">
        <title>Chloroplast acquisition without the gene transfer in kleptoplastic sea slugs, Plakobranchus ocellatus.</title>
        <authorList>
            <person name="Maeda T."/>
            <person name="Takahashi S."/>
            <person name="Yoshida T."/>
            <person name="Shimamura S."/>
            <person name="Takaki Y."/>
            <person name="Nagai Y."/>
            <person name="Toyoda A."/>
            <person name="Suzuki Y."/>
            <person name="Arimoto A."/>
            <person name="Ishii H."/>
            <person name="Satoh N."/>
            <person name="Nishiyama T."/>
            <person name="Hasebe M."/>
            <person name="Maruyama T."/>
            <person name="Minagawa J."/>
            <person name="Obokata J."/>
            <person name="Shigenobu S."/>
        </authorList>
    </citation>
    <scope>NUCLEOTIDE SEQUENCE [LARGE SCALE GENOMIC DNA]</scope>
</reference>
<dbReference type="EMBL" id="BLXT01007856">
    <property type="protein sequence ID" value="GFO43078.1"/>
    <property type="molecule type" value="Genomic_DNA"/>
</dbReference>
<organism evidence="1 2">
    <name type="scientific">Plakobranchus ocellatus</name>
    <dbReference type="NCBI Taxonomy" id="259542"/>
    <lineage>
        <taxon>Eukaryota</taxon>
        <taxon>Metazoa</taxon>
        <taxon>Spiralia</taxon>
        <taxon>Lophotrochozoa</taxon>
        <taxon>Mollusca</taxon>
        <taxon>Gastropoda</taxon>
        <taxon>Heterobranchia</taxon>
        <taxon>Euthyneura</taxon>
        <taxon>Panpulmonata</taxon>
        <taxon>Sacoglossa</taxon>
        <taxon>Placobranchoidea</taxon>
        <taxon>Plakobranchidae</taxon>
        <taxon>Plakobranchus</taxon>
    </lineage>
</organism>
<name>A0AAV4DFT0_9GAST</name>
<dbReference type="Proteomes" id="UP000735302">
    <property type="component" value="Unassembled WGS sequence"/>
</dbReference>
<evidence type="ECO:0000313" key="2">
    <source>
        <dbReference type="Proteomes" id="UP000735302"/>
    </source>
</evidence>
<evidence type="ECO:0000313" key="1">
    <source>
        <dbReference type="EMBL" id="GFO43078.1"/>
    </source>
</evidence>
<keyword evidence="2" id="KW-1185">Reference proteome</keyword>
<protein>
    <submittedName>
        <fullName evidence="1">Uncharacterized protein</fullName>
    </submittedName>
</protein>